<evidence type="ECO:0000313" key="1">
    <source>
        <dbReference type="EMBL" id="GMR48651.1"/>
    </source>
</evidence>
<dbReference type="AlphaFoldDB" id="A0AAN5CQ85"/>
<name>A0AAN5CQ85_9BILA</name>
<protein>
    <submittedName>
        <fullName evidence="1">Uncharacterized protein</fullName>
    </submittedName>
</protein>
<organism evidence="1 2">
    <name type="scientific">Pristionchus mayeri</name>
    <dbReference type="NCBI Taxonomy" id="1317129"/>
    <lineage>
        <taxon>Eukaryota</taxon>
        <taxon>Metazoa</taxon>
        <taxon>Ecdysozoa</taxon>
        <taxon>Nematoda</taxon>
        <taxon>Chromadorea</taxon>
        <taxon>Rhabditida</taxon>
        <taxon>Rhabditina</taxon>
        <taxon>Diplogasteromorpha</taxon>
        <taxon>Diplogasteroidea</taxon>
        <taxon>Neodiplogasteridae</taxon>
        <taxon>Pristionchus</taxon>
    </lineage>
</organism>
<dbReference type="Proteomes" id="UP001328107">
    <property type="component" value="Unassembled WGS sequence"/>
</dbReference>
<comment type="caution">
    <text evidence="1">The sequence shown here is derived from an EMBL/GenBank/DDBJ whole genome shotgun (WGS) entry which is preliminary data.</text>
</comment>
<proteinExistence type="predicted"/>
<gene>
    <name evidence="1" type="ORF">PMAYCL1PPCAC_18846</name>
</gene>
<reference evidence="2" key="1">
    <citation type="submission" date="2022-10" db="EMBL/GenBank/DDBJ databases">
        <title>Genome assembly of Pristionchus species.</title>
        <authorList>
            <person name="Yoshida K."/>
            <person name="Sommer R.J."/>
        </authorList>
    </citation>
    <scope>NUCLEOTIDE SEQUENCE [LARGE SCALE GENOMIC DNA]</scope>
    <source>
        <strain evidence="2">RS5460</strain>
    </source>
</reference>
<sequence>MHAPHHYRTRDESPWETSLGDLDEEIIPRLNVIATTKILSRVRHQRAVSSRATPSNLATRCVQIVVLVYESPGQSEVEHEYRLVLIIQSMARGEIARFDVARKEESFMKLLDRLKRLNGDAESRGHGELAVDLLSPQSMEVLPEQSHHNEHELLVERSPIDHSAEVLETTLIGCLEYGCFHEEHRLAVLLHLHRQMSAEDGAREYGAVATITEDVTQSVVIVVSANYFTRNWKSISVRLLRRSHCLDHSTVP</sequence>
<accession>A0AAN5CQ85</accession>
<dbReference type="EMBL" id="BTRK01000004">
    <property type="protein sequence ID" value="GMR48651.1"/>
    <property type="molecule type" value="Genomic_DNA"/>
</dbReference>
<evidence type="ECO:0000313" key="2">
    <source>
        <dbReference type="Proteomes" id="UP001328107"/>
    </source>
</evidence>
<keyword evidence="2" id="KW-1185">Reference proteome</keyword>